<accession>A0ABS8VGC5</accession>
<organism evidence="2 3">
    <name type="scientific">Datura stramonium</name>
    <name type="common">Jimsonweed</name>
    <name type="synonym">Common thornapple</name>
    <dbReference type="NCBI Taxonomy" id="4076"/>
    <lineage>
        <taxon>Eukaryota</taxon>
        <taxon>Viridiplantae</taxon>
        <taxon>Streptophyta</taxon>
        <taxon>Embryophyta</taxon>
        <taxon>Tracheophyta</taxon>
        <taxon>Spermatophyta</taxon>
        <taxon>Magnoliopsida</taxon>
        <taxon>eudicotyledons</taxon>
        <taxon>Gunneridae</taxon>
        <taxon>Pentapetalae</taxon>
        <taxon>asterids</taxon>
        <taxon>lamiids</taxon>
        <taxon>Solanales</taxon>
        <taxon>Solanaceae</taxon>
        <taxon>Solanoideae</taxon>
        <taxon>Datureae</taxon>
        <taxon>Datura</taxon>
    </lineage>
</organism>
<comment type="caution">
    <text evidence="2">The sequence shown here is derived from an EMBL/GenBank/DDBJ whole genome shotgun (WGS) entry which is preliminary data.</text>
</comment>
<name>A0ABS8VGC5_DATST</name>
<evidence type="ECO:0000256" key="1">
    <source>
        <dbReference type="SAM" id="MobiDB-lite"/>
    </source>
</evidence>
<dbReference type="EMBL" id="JACEIK010004755">
    <property type="protein sequence ID" value="MCD9646340.1"/>
    <property type="molecule type" value="Genomic_DNA"/>
</dbReference>
<proteinExistence type="predicted"/>
<evidence type="ECO:0000313" key="3">
    <source>
        <dbReference type="Proteomes" id="UP000823775"/>
    </source>
</evidence>
<feature type="region of interest" description="Disordered" evidence="1">
    <location>
        <begin position="1"/>
        <end position="22"/>
    </location>
</feature>
<feature type="compositionally biased region" description="Basic and acidic residues" evidence="1">
    <location>
        <begin position="1"/>
        <end position="10"/>
    </location>
</feature>
<protein>
    <submittedName>
        <fullName evidence="2">Uncharacterized protein</fullName>
    </submittedName>
</protein>
<keyword evidence="3" id="KW-1185">Reference proteome</keyword>
<reference evidence="2 3" key="1">
    <citation type="journal article" date="2021" name="BMC Genomics">
        <title>Datura genome reveals duplications of psychoactive alkaloid biosynthetic genes and high mutation rate following tissue culture.</title>
        <authorList>
            <person name="Rajewski A."/>
            <person name="Carter-House D."/>
            <person name="Stajich J."/>
            <person name="Litt A."/>
        </authorList>
    </citation>
    <scope>NUCLEOTIDE SEQUENCE [LARGE SCALE GENOMIC DNA]</scope>
    <source>
        <strain evidence="2">AR-01</strain>
    </source>
</reference>
<evidence type="ECO:0000313" key="2">
    <source>
        <dbReference type="EMBL" id="MCD9646340.1"/>
    </source>
</evidence>
<feature type="region of interest" description="Disordered" evidence="1">
    <location>
        <begin position="53"/>
        <end position="76"/>
    </location>
</feature>
<dbReference type="Proteomes" id="UP000823775">
    <property type="component" value="Unassembled WGS sequence"/>
</dbReference>
<gene>
    <name evidence="2" type="ORF">HAX54_036106</name>
</gene>
<sequence>MSWKGVERKARTTQSLDKLKPQPKAKLRLKHGGTLQHLDSSWTKQRVGETVRPATMGQTPIQEPAKGLRVPAPRLNTTRGNVSVHVRIAPLE</sequence>